<dbReference type="RefSeq" id="WP_182705724.1">
    <property type="nucleotide sequence ID" value="NZ_JACJII010000001.1"/>
</dbReference>
<dbReference type="Proteomes" id="UP000539313">
    <property type="component" value="Unassembled WGS sequence"/>
</dbReference>
<keyword evidence="3" id="KW-1185">Reference proteome</keyword>
<evidence type="ECO:0000313" key="3">
    <source>
        <dbReference type="Proteomes" id="UP000539313"/>
    </source>
</evidence>
<accession>A0A7W3MYB0</accession>
<organism evidence="2 3">
    <name type="scientific">Thermomonospora cellulosilytica</name>
    <dbReference type="NCBI Taxonomy" id="1411118"/>
    <lineage>
        <taxon>Bacteria</taxon>
        <taxon>Bacillati</taxon>
        <taxon>Actinomycetota</taxon>
        <taxon>Actinomycetes</taxon>
        <taxon>Streptosporangiales</taxon>
        <taxon>Thermomonosporaceae</taxon>
        <taxon>Thermomonospora</taxon>
    </lineage>
</organism>
<dbReference type="Gene3D" id="2.130.10.10">
    <property type="entry name" value="YVTN repeat-like/Quinoprotein amine dehydrogenase"/>
    <property type="match status" value="1"/>
</dbReference>
<protein>
    <submittedName>
        <fullName evidence="2">HEAT repeat protein</fullName>
    </submittedName>
</protein>
<evidence type="ECO:0000313" key="2">
    <source>
        <dbReference type="EMBL" id="MBA9004158.1"/>
    </source>
</evidence>
<sequence>MAETIDYGRFAERMRRAAAQGRPAFWTLLRDFQREWGYEEPGGEPARPRAREEQDVDEERVDPALPIPAALREWWDLPFNSFTHSPKLYYTHPEWPPTIRPDPSGHGVGDGLPADNPFVGPGQDRRVCVFMAEYQYCDEWGYPAAEAAQPDPRVLVGTEDGWKLQARSISEFFLQLAVQRISHSHGWRLLLWPADVVEHPGLLERLRAVYPEMGLLPWRELGGDSIAYGAPDAIVHHARAGSPDHPVVVCARSRAALLRVARTLRIDVAPYMIEAPRYGPDRAERPELGPVALAEGDTDALDRWTVVAVRPADPAPVVPAAVGDVAGRTVAAADRDGTIAVAGDVGGGVHVSVDGAAPYALPLHDSPVTAVACVRLDGGPLVVSGDEKGAVRLWQPPARPAGRPIARHRGPVAALAAALLPTGPGVAMAWPDGLVRLRDVRTGVSADLWPGGGITALDLWPDGELRITAANGTTVLRLDPERLWPHRDMRLRLDRIDWASLEHSYGTADNIPDLIMKLATPRGHEVKEGFEGLEGALFGEVRACTAAAAVVPFLVELVTGPPTEARDHLFHLLSRIGRAHEEVDDGDTEALRAALAGRAAVEARIPALLAMLDHADHAVRAGAAYVLADFPDRAPELLPVLQARHAAETTASAAVALVLCVGDLYDERDDPPVDWLRGVLAGSPVREVRAAAALALLWCRVDEMPEGLVRTVEQEMAAGDSALDEVLWTFADGRDDLLVTAMEDHPDELIGLTRSLLATGEPAVRLRIARLAGAVMRTWRAAPARLLPALAGLVGSDNEEIGRTALEEIECSGPAAARVADALVPFLDDERPWRSSGALRTLAGLGDARCLPALTRLLADRRMPADEMHCLAGMAGHAGELLPVLRTLLAAESGDWLTRLVNAIRPWGPRAAPLVPDLIALLERRKAVSATALTLGAVGEAAADAVPLLRPLLEGGRRQERRNAAWALWQITGDGEEPLTVLADTFLPALSESTAERLFDLGPAARPAVPLLRPLLDSAESADAAACVIYHATGDHALLPRVIETVAPTPVGLLAVRALRGPEAAPAVPRLKEIAHSPRVQAAPAALAQTLTVDTAYRTQAHKALTRITTEPPCER</sequence>
<dbReference type="AlphaFoldDB" id="A0A7W3MYB0"/>
<dbReference type="EMBL" id="JACJII010000001">
    <property type="protein sequence ID" value="MBA9004158.1"/>
    <property type="molecule type" value="Genomic_DNA"/>
</dbReference>
<dbReference type="InterPro" id="IPR015943">
    <property type="entry name" value="WD40/YVTN_repeat-like_dom_sf"/>
</dbReference>
<proteinExistence type="predicted"/>
<evidence type="ECO:0000256" key="1">
    <source>
        <dbReference type="SAM" id="MobiDB-lite"/>
    </source>
</evidence>
<comment type="caution">
    <text evidence="2">The sequence shown here is derived from an EMBL/GenBank/DDBJ whole genome shotgun (WGS) entry which is preliminary data.</text>
</comment>
<dbReference type="InterPro" id="IPR011989">
    <property type="entry name" value="ARM-like"/>
</dbReference>
<dbReference type="InterPro" id="IPR011044">
    <property type="entry name" value="Quino_amine_DH_bsu"/>
</dbReference>
<dbReference type="SUPFAM" id="SSF48371">
    <property type="entry name" value="ARM repeat"/>
    <property type="match status" value="1"/>
</dbReference>
<feature type="region of interest" description="Disordered" evidence="1">
    <location>
        <begin position="37"/>
        <end position="60"/>
    </location>
</feature>
<name>A0A7W3MYB0_9ACTN</name>
<dbReference type="Gene3D" id="1.25.10.10">
    <property type="entry name" value="Leucine-rich Repeat Variant"/>
    <property type="match status" value="3"/>
</dbReference>
<dbReference type="InterPro" id="IPR016024">
    <property type="entry name" value="ARM-type_fold"/>
</dbReference>
<reference evidence="2 3" key="1">
    <citation type="submission" date="2020-08" db="EMBL/GenBank/DDBJ databases">
        <title>Sequencing the genomes of 1000 actinobacteria strains.</title>
        <authorList>
            <person name="Klenk H.-P."/>
        </authorList>
    </citation>
    <scope>NUCLEOTIDE SEQUENCE [LARGE SCALE GENOMIC DNA]</scope>
    <source>
        <strain evidence="2 3">DSM 45823</strain>
    </source>
</reference>
<gene>
    <name evidence="2" type="ORF">HNR21_003040</name>
</gene>
<dbReference type="SUPFAM" id="SSF50969">
    <property type="entry name" value="YVTN repeat-like/Quinoprotein amine dehydrogenase"/>
    <property type="match status" value="1"/>
</dbReference>